<evidence type="ECO:0000256" key="1">
    <source>
        <dbReference type="SAM" id="MobiDB-lite"/>
    </source>
</evidence>
<reference evidence="4 5" key="1">
    <citation type="submission" date="2016-07" db="EMBL/GenBank/DDBJ databases">
        <title>Comparative genomics of the entomopathogenic fungus Beauveria bassiana.</title>
        <authorList>
            <person name="Valero Jimenez C.A."/>
            <person name="Zwaan B.J."/>
            <person name="Van Kan J.A."/>
            <person name="Takken W."/>
            <person name="Debets A.J."/>
            <person name="Schoustra S.E."/>
            <person name="Koenraadt C.J."/>
        </authorList>
    </citation>
    <scope>NUCLEOTIDE SEQUENCE [LARGE SCALE GENOMIC DNA]</scope>
    <source>
        <strain evidence="4 5">ARSEF 8028</strain>
    </source>
</reference>
<evidence type="ECO:0000313" key="4">
    <source>
        <dbReference type="EMBL" id="PQK14227.1"/>
    </source>
</evidence>
<feature type="transmembrane region" description="Helical" evidence="2">
    <location>
        <begin position="86"/>
        <end position="111"/>
    </location>
</feature>
<dbReference type="Pfam" id="PF20684">
    <property type="entry name" value="Fung_rhodopsin"/>
    <property type="match status" value="1"/>
</dbReference>
<gene>
    <name evidence="4" type="ORF">BB8028_0004g11570</name>
</gene>
<organism evidence="4 5">
    <name type="scientific">Beauveria bassiana</name>
    <name type="common">White muscardine disease fungus</name>
    <name type="synonym">Tritirachium shiotae</name>
    <dbReference type="NCBI Taxonomy" id="176275"/>
    <lineage>
        <taxon>Eukaryota</taxon>
        <taxon>Fungi</taxon>
        <taxon>Dikarya</taxon>
        <taxon>Ascomycota</taxon>
        <taxon>Pezizomycotina</taxon>
        <taxon>Sordariomycetes</taxon>
        <taxon>Hypocreomycetidae</taxon>
        <taxon>Hypocreales</taxon>
        <taxon>Cordycipitaceae</taxon>
        <taxon>Beauveria</taxon>
    </lineage>
</organism>
<dbReference type="AlphaFoldDB" id="A0A2S7YDP4"/>
<feature type="transmembrane region" description="Helical" evidence="2">
    <location>
        <begin position="12"/>
        <end position="30"/>
    </location>
</feature>
<keyword evidence="2" id="KW-1133">Transmembrane helix</keyword>
<proteinExistence type="predicted"/>
<name>A0A2S7YDP4_BEABA</name>
<sequence>MVERSANSLAYAMGWLYATAVFAFAAYVWTRCKAKRWSLDDYFYTTAFIFAIAHAIIIAFCIVHSSGRPSHHIHRSDSTQMQLLQYIAQLLYLLSLGFARISCALFVSAAAQASPLVWPARTAAALSGSWSIASVLCLTLHDGKPWEGILGESFYLRWVGIEATGILIELALFILSISRIWFLAMPKLRRTCLMAAFSTRLLLIPIIAARLVHLHSSSHRSSPTSVTPSILTEAALALSIVTGCATTPRSLLAAIPPPPPPTHHVFNRPLTIYTYDRYRRIRKSNRRTSAWTRKFGAGVVRPESTPDLAWLPYQGFSEMSEATAYPPRVHISSMSREAPLMKPMEEELWRMTIQKTTEVSVEHRRRSHLHNLGRQRHSSLHQHCEQLPKLESA</sequence>
<feature type="compositionally biased region" description="Basic and acidic residues" evidence="1">
    <location>
        <begin position="382"/>
        <end position="393"/>
    </location>
</feature>
<accession>A0A2S7YDP4</accession>
<feature type="transmembrane region" description="Helical" evidence="2">
    <location>
        <begin position="161"/>
        <end position="184"/>
    </location>
</feature>
<evidence type="ECO:0000256" key="2">
    <source>
        <dbReference type="SAM" id="Phobius"/>
    </source>
</evidence>
<dbReference type="EMBL" id="JRHA01000004">
    <property type="protein sequence ID" value="PQK14227.1"/>
    <property type="molecule type" value="Genomic_DNA"/>
</dbReference>
<dbReference type="OrthoDB" id="5148393at2759"/>
<dbReference type="InterPro" id="IPR049326">
    <property type="entry name" value="Rhodopsin_dom_fungi"/>
</dbReference>
<feature type="domain" description="Rhodopsin" evidence="3">
    <location>
        <begin position="28"/>
        <end position="253"/>
    </location>
</feature>
<evidence type="ECO:0000259" key="3">
    <source>
        <dbReference type="Pfam" id="PF20684"/>
    </source>
</evidence>
<dbReference type="PANTHER" id="PTHR39614">
    <property type="entry name" value="INTEGRAL MEMBRANE PROTEIN"/>
    <property type="match status" value="1"/>
</dbReference>
<dbReference type="Proteomes" id="UP000237441">
    <property type="component" value="Unassembled WGS sequence"/>
</dbReference>
<keyword evidence="2" id="KW-0472">Membrane</keyword>
<comment type="caution">
    <text evidence="4">The sequence shown here is derived from an EMBL/GenBank/DDBJ whole genome shotgun (WGS) entry which is preliminary data.</text>
</comment>
<feature type="transmembrane region" description="Helical" evidence="2">
    <location>
        <begin position="42"/>
        <end position="66"/>
    </location>
</feature>
<protein>
    <recommendedName>
        <fullName evidence="3">Rhodopsin domain-containing protein</fullName>
    </recommendedName>
</protein>
<evidence type="ECO:0000313" key="5">
    <source>
        <dbReference type="Proteomes" id="UP000237441"/>
    </source>
</evidence>
<dbReference type="PANTHER" id="PTHR39614:SF2">
    <property type="entry name" value="INTEGRAL MEMBRANE PROTEIN"/>
    <property type="match status" value="1"/>
</dbReference>
<keyword evidence="2" id="KW-0812">Transmembrane</keyword>
<feature type="region of interest" description="Disordered" evidence="1">
    <location>
        <begin position="374"/>
        <end position="393"/>
    </location>
</feature>